<gene>
    <name evidence="2" type="ORF">OW729_15380</name>
</gene>
<dbReference type="EMBL" id="JAPQFJ010000018">
    <property type="protein sequence ID" value="MCY6960002.1"/>
    <property type="molecule type" value="Genomic_DNA"/>
</dbReference>
<accession>A0ABT4DCI3</accession>
<protein>
    <recommendedName>
        <fullName evidence="4">Holin</fullName>
    </recommendedName>
</protein>
<evidence type="ECO:0008006" key="4">
    <source>
        <dbReference type="Google" id="ProtNLM"/>
    </source>
</evidence>
<sequence length="57" mass="6795">MAEVFLILLVLGYLIYKVTFEVPKDIKRIEDKIDILKLHLQEIELKLDQINKKIDNK</sequence>
<proteinExistence type="predicted"/>
<feature type="coiled-coil region" evidence="1">
    <location>
        <begin position="26"/>
        <end position="53"/>
    </location>
</feature>
<dbReference type="RefSeq" id="WP_268062434.1">
    <property type="nucleotide sequence ID" value="NZ_JAPQFJ010000018.1"/>
</dbReference>
<evidence type="ECO:0000256" key="1">
    <source>
        <dbReference type="SAM" id="Coils"/>
    </source>
</evidence>
<name>A0ABT4DCI3_9CLOT</name>
<reference evidence="2" key="1">
    <citation type="submission" date="2022-12" db="EMBL/GenBank/DDBJ databases">
        <title>Clostridium sp. nov., isolated from industrial wastewater.</title>
        <authorList>
            <person name="Jiayan W."/>
        </authorList>
    </citation>
    <scope>NUCLEOTIDE SEQUENCE</scope>
    <source>
        <strain evidence="2">ZC22-4</strain>
    </source>
</reference>
<keyword evidence="3" id="KW-1185">Reference proteome</keyword>
<comment type="caution">
    <text evidence="2">The sequence shown here is derived from an EMBL/GenBank/DDBJ whole genome shotgun (WGS) entry which is preliminary data.</text>
</comment>
<dbReference type="Proteomes" id="UP001144612">
    <property type="component" value="Unassembled WGS sequence"/>
</dbReference>
<keyword evidence="1" id="KW-0175">Coiled coil</keyword>
<evidence type="ECO:0000313" key="2">
    <source>
        <dbReference type="EMBL" id="MCY6960002.1"/>
    </source>
</evidence>
<evidence type="ECO:0000313" key="3">
    <source>
        <dbReference type="Proteomes" id="UP001144612"/>
    </source>
</evidence>
<organism evidence="2 3">
    <name type="scientific">Clostridium brassicae</name>
    <dbReference type="NCBI Taxonomy" id="2999072"/>
    <lineage>
        <taxon>Bacteria</taxon>
        <taxon>Bacillati</taxon>
        <taxon>Bacillota</taxon>
        <taxon>Clostridia</taxon>
        <taxon>Eubacteriales</taxon>
        <taxon>Clostridiaceae</taxon>
        <taxon>Clostridium</taxon>
    </lineage>
</organism>